<gene>
    <name evidence="11" type="primary">gspJ</name>
    <name evidence="11" type="ORF">EVB02_00695</name>
</gene>
<dbReference type="AlphaFoldDB" id="A0A520LNT0"/>
<evidence type="ECO:0000313" key="11">
    <source>
        <dbReference type="EMBL" id="RZO08236.1"/>
    </source>
</evidence>
<name>A0A520LNT0_9GAMM</name>
<reference evidence="11 12" key="1">
    <citation type="submission" date="2019-02" db="EMBL/GenBank/DDBJ databases">
        <title>Prokaryotic population dynamics and viral predation in marine succession experiment using metagenomics: the confinement effect.</title>
        <authorList>
            <person name="Haro-Moreno J.M."/>
            <person name="Rodriguez-Valera F."/>
            <person name="Lopez-Perez M."/>
        </authorList>
    </citation>
    <scope>NUCLEOTIDE SEQUENCE [LARGE SCALE GENOMIC DNA]</scope>
    <source>
        <strain evidence="11">MED-G169</strain>
    </source>
</reference>
<dbReference type="Pfam" id="PF11612">
    <property type="entry name" value="T2SSJ"/>
    <property type="match status" value="1"/>
</dbReference>
<dbReference type="GO" id="GO:0015628">
    <property type="term" value="P:protein secretion by the type II secretion system"/>
    <property type="evidence" value="ECO:0007669"/>
    <property type="project" value="InterPro"/>
</dbReference>
<dbReference type="InterPro" id="IPR010055">
    <property type="entry name" value="T2SS_protein-GspJ"/>
</dbReference>
<dbReference type="Gene3D" id="3.10.610.10">
    <property type="entry name" value="GSPII I/J protein-like"/>
    <property type="match status" value="1"/>
</dbReference>
<evidence type="ECO:0000256" key="6">
    <source>
        <dbReference type="ARBA" id="ARBA00022519"/>
    </source>
</evidence>
<organism evidence="11 12">
    <name type="scientific">SAR92 clade bacterium</name>
    <dbReference type="NCBI Taxonomy" id="2315479"/>
    <lineage>
        <taxon>Bacteria</taxon>
        <taxon>Pseudomonadati</taxon>
        <taxon>Pseudomonadota</taxon>
        <taxon>Gammaproteobacteria</taxon>
        <taxon>Cellvibrionales</taxon>
        <taxon>Porticoccaceae</taxon>
        <taxon>SAR92 clade</taxon>
    </lineage>
</organism>
<comment type="similarity">
    <text evidence="2">Belongs to the GSP J family.</text>
</comment>
<dbReference type="Pfam" id="PF07963">
    <property type="entry name" value="N_methyl"/>
    <property type="match status" value="1"/>
</dbReference>
<keyword evidence="6" id="KW-0997">Cell inner membrane</keyword>
<evidence type="ECO:0000256" key="3">
    <source>
        <dbReference type="ARBA" id="ARBA00021539"/>
    </source>
</evidence>
<dbReference type="GO" id="GO:0015627">
    <property type="term" value="C:type II protein secretion system complex"/>
    <property type="evidence" value="ECO:0007669"/>
    <property type="project" value="InterPro"/>
</dbReference>
<dbReference type="NCBIfam" id="TIGR01711">
    <property type="entry name" value="gspJ"/>
    <property type="match status" value="1"/>
</dbReference>
<protein>
    <recommendedName>
        <fullName evidence="3">Type II secretion system protein J</fullName>
    </recommendedName>
</protein>
<dbReference type="InterPro" id="IPR051621">
    <property type="entry name" value="T2SS_protein_J"/>
</dbReference>
<dbReference type="SUPFAM" id="SSF54523">
    <property type="entry name" value="Pili subunits"/>
    <property type="match status" value="1"/>
</dbReference>
<dbReference type="Proteomes" id="UP000318148">
    <property type="component" value="Unassembled WGS sequence"/>
</dbReference>
<keyword evidence="7 10" id="KW-0812">Transmembrane</keyword>
<evidence type="ECO:0000256" key="4">
    <source>
        <dbReference type="ARBA" id="ARBA00022475"/>
    </source>
</evidence>
<evidence type="ECO:0000256" key="7">
    <source>
        <dbReference type="ARBA" id="ARBA00022692"/>
    </source>
</evidence>
<sequence>MYSCCLFNKEQLILKKQLGFTLIEVIVSLFLLSILSIMSYQAVEVMTQMNKRSQESFQDESQLAQALQIIGRDFLHIKPRRFYDGLSEMEDAYFTDPSDFGIRFTRGGGPSIKSNPSGLRRIDYRLNVDDQLIRTSWGATESPRQSDGVKLRLLDNVSEIKINHLDANGNYHPDWPPPNAPARSGKLLPRMIEIKITFKNEAEITRLYPGVISN</sequence>
<feature type="transmembrane region" description="Helical" evidence="10">
    <location>
        <begin position="20"/>
        <end position="43"/>
    </location>
</feature>
<keyword evidence="4" id="KW-1003">Cell membrane</keyword>
<evidence type="ECO:0000256" key="5">
    <source>
        <dbReference type="ARBA" id="ARBA00022481"/>
    </source>
</evidence>
<comment type="caution">
    <text evidence="11">The sequence shown here is derived from an EMBL/GenBank/DDBJ whole genome shotgun (WGS) entry which is preliminary data.</text>
</comment>
<evidence type="ECO:0000256" key="8">
    <source>
        <dbReference type="ARBA" id="ARBA00022989"/>
    </source>
</evidence>
<proteinExistence type="inferred from homology"/>
<dbReference type="PANTHER" id="PTHR39583">
    <property type="entry name" value="TYPE II SECRETION SYSTEM PROTEIN J-RELATED"/>
    <property type="match status" value="1"/>
</dbReference>
<keyword evidence="8 10" id="KW-1133">Transmembrane helix</keyword>
<evidence type="ECO:0000256" key="10">
    <source>
        <dbReference type="SAM" id="Phobius"/>
    </source>
</evidence>
<evidence type="ECO:0000313" key="12">
    <source>
        <dbReference type="Proteomes" id="UP000318148"/>
    </source>
</evidence>
<evidence type="ECO:0000256" key="2">
    <source>
        <dbReference type="ARBA" id="ARBA00011084"/>
    </source>
</evidence>
<comment type="subcellular location">
    <subcellularLocation>
        <location evidence="1">Cell inner membrane</location>
        <topology evidence="1">Single-pass membrane protein</topology>
    </subcellularLocation>
</comment>
<dbReference type="NCBIfam" id="TIGR02532">
    <property type="entry name" value="IV_pilin_GFxxxE"/>
    <property type="match status" value="1"/>
</dbReference>
<dbReference type="GO" id="GO:0005886">
    <property type="term" value="C:plasma membrane"/>
    <property type="evidence" value="ECO:0007669"/>
    <property type="project" value="UniProtKB-SubCell"/>
</dbReference>
<evidence type="ECO:0000256" key="9">
    <source>
        <dbReference type="ARBA" id="ARBA00023136"/>
    </source>
</evidence>
<accession>A0A520LNT0</accession>
<dbReference type="EMBL" id="SHBO01000005">
    <property type="protein sequence ID" value="RZO08236.1"/>
    <property type="molecule type" value="Genomic_DNA"/>
</dbReference>
<evidence type="ECO:0000256" key="1">
    <source>
        <dbReference type="ARBA" id="ARBA00004377"/>
    </source>
</evidence>
<dbReference type="PANTHER" id="PTHR39583:SF2">
    <property type="entry name" value="TYPE II SECRETION SYSTEM PROTEIN J"/>
    <property type="match status" value="1"/>
</dbReference>
<dbReference type="InterPro" id="IPR012902">
    <property type="entry name" value="N_methyl_site"/>
</dbReference>
<keyword evidence="5" id="KW-0488">Methylation</keyword>
<dbReference type="InterPro" id="IPR045584">
    <property type="entry name" value="Pilin-like"/>
</dbReference>
<keyword evidence="9 10" id="KW-0472">Membrane</keyword>